<dbReference type="InterPro" id="IPR036890">
    <property type="entry name" value="HATPase_C_sf"/>
</dbReference>
<evidence type="ECO:0000313" key="1">
    <source>
        <dbReference type="EMBL" id="OIJ24217.1"/>
    </source>
</evidence>
<dbReference type="AlphaFoldDB" id="A0A1J4N1F0"/>
<proteinExistence type="predicted"/>
<comment type="caution">
    <text evidence="1">The sequence shown here is derived from an EMBL/GenBank/DDBJ whole genome shotgun (WGS) entry which is preliminary data.</text>
</comment>
<dbReference type="Gene3D" id="3.30.565.10">
    <property type="entry name" value="Histidine kinase-like ATPase, C-terminal domain"/>
    <property type="match status" value="1"/>
</dbReference>
<dbReference type="OrthoDB" id="3694612at2"/>
<sequence>MPQVELRLPAEGAYVSVLRTTTAALAARLDFTLEDIEDLRMAVSEAAALCLECAADDADLDVVFDLGEDTIGVTVTTTCDAEAEIDEESFAWQVLTTLAREVTATPDGDQLRISLVAGATPLGAAR</sequence>
<reference evidence="1" key="1">
    <citation type="submission" date="2016-10" db="EMBL/GenBank/DDBJ databases">
        <title>Draft Genome Sequence of Nocardioides luteus Strain BAFB, an Alkane-Degrading Bacterium Isolated from JP-7 Polluted Soil.</title>
        <authorList>
            <person name="Brown L."/>
            <person name="Ruiz O.N."/>
            <person name="Gunasekera T."/>
        </authorList>
    </citation>
    <scope>NUCLEOTIDE SEQUENCE [LARGE SCALE GENOMIC DNA]</scope>
    <source>
        <strain evidence="1">BAFB</strain>
    </source>
</reference>
<evidence type="ECO:0000313" key="2">
    <source>
        <dbReference type="Proteomes" id="UP000033772"/>
    </source>
</evidence>
<dbReference type="RefSeq" id="WP_045548787.1">
    <property type="nucleotide sequence ID" value="NZ_JZDQ02000043.1"/>
</dbReference>
<dbReference type="STRING" id="1844.UG56_023725"/>
<name>A0A1J4N1F0_9ACTN</name>
<dbReference type="Proteomes" id="UP000033772">
    <property type="component" value="Unassembled WGS sequence"/>
</dbReference>
<organism evidence="1 2">
    <name type="scientific">Nocardioides luteus</name>
    <dbReference type="NCBI Taxonomy" id="1844"/>
    <lineage>
        <taxon>Bacteria</taxon>
        <taxon>Bacillati</taxon>
        <taxon>Actinomycetota</taxon>
        <taxon>Actinomycetes</taxon>
        <taxon>Propionibacteriales</taxon>
        <taxon>Nocardioidaceae</taxon>
        <taxon>Nocardioides</taxon>
    </lineage>
</organism>
<keyword evidence="2" id="KW-1185">Reference proteome</keyword>
<accession>A0A1J4N1F0</accession>
<dbReference type="EMBL" id="JZDQ02000043">
    <property type="protein sequence ID" value="OIJ24217.1"/>
    <property type="molecule type" value="Genomic_DNA"/>
</dbReference>
<gene>
    <name evidence="1" type="ORF">UG56_023725</name>
</gene>
<protein>
    <submittedName>
        <fullName evidence="1">Anti-sigma factor</fullName>
    </submittedName>
</protein>